<dbReference type="GO" id="GO:0005524">
    <property type="term" value="F:ATP binding"/>
    <property type="evidence" value="ECO:0007669"/>
    <property type="project" value="UniProtKB-KW"/>
</dbReference>
<dbReference type="GO" id="GO:0016887">
    <property type="term" value="F:ATP hydrolysis activity"/>
    <property type="evidence" value="ECO:0007669"/>
    <property type="project" value="TreeGrafter"/>
</dbReference>
<dbReference type="Gene3D" id="3.30.450.90">
    <property type="match status" value="1"/>
</dbReference>
<sequence length="473" mass="54031">MAISQSEKISPIVFSIAGNTYEITPHLWQKNQQQHQLLLRYFAIPLQENEQTLWLGIDSLNNINACETFAFLYGKIVEPVLLDNQLLKRLLQNLSPQQNKKNILVEEPLINQYAQEHEVEIAQKSDEPVIQLLDQIFENALKQNTSDIHIEPQSNCVQIRFRIDGILQCQSPIPLSLSHRIISRLKLLAKLDISETRLPQDGRFHFKTTFSDLLDFRLSTLPTNMGEKAVLRLQQNKPVQLSFSELGMTTMQQKLFQQALSQPQGLILVTGPTGSGKSISLYTALQFLNDEHKHIMTAEDPIEIELKGIIQCQINPQIGLDFSRLLRTFLRQDPDVIMLGEIRDNESATIALRAAQTGHLVLSTLHTNDAPSAISRLLQLGIKQHEIDNSLLLVIAQRLVRKKCQHTEHENCTCHQGYQGRIGVYQFLQPHLIDNQIRYQTDYRHLRESAMEKVRSEITDLAEIDRVIGQANE</sequence>
<dbReference type="SUPFAM" id="SSF52540">
    <property type="entry name" value="P-loop containing nucleoside triphosphate hydrolases"/>
    <property type="match status" value="1"/>
</dbReference>
<evidence type="ECO:0000313" key="6">
    <source>
        <dbReference type="EMBL" id="STO68096.1"/>
    </source>
</evidence>
<dbReference type="CDD" id="cd01129">
    <property type="entry name" value="PulE-GspE-like"/>
    <property type="match status" value="1"/>
</dbReference>
<keyword evidence="3" id="KW-0067">ATP-binding</keyword>
<evidence type="ECO:0000256" key="1">
    <source>
        <dbReference type="ARBA" id="ARBA00006611"/>
    </source>
</evidence>
<organism evidence="5 7">
    <name type="scientific">Canicola haemoglobinophilus</name>
    <dbReference type="NCBI Taxonomy" id="733"/>
    <lineage>
        <taxon>Bacteria</taxon>
        <taxon>Pseudomonadati</taxon>
        <taxon>Pseudomonadota</taxon>
        <taxon>Gammaproteobacteria</taxon>
        <taxon>Pasteurellales</taxon>
        <taxon>Pasteurellaceae</taxon>
        <taxon>Canicola</taxon>
    </lineage>
</organism>
<dbReference type="AlphaFoldDB" id="A0A1V4B1S8"/>
<dbReference type="PANTHER" id="PTHR30258:SF1">
    <property type="entry name" value="PROTEIN TRANSPORT PROTEIN HOFB HOMOLOG"/>
    <property type="match status" value="1"/>
</dbReference>
<keyword evidence="2" id="KW-0547">Nucleotide-binding</keyword>
<dbReference type="Pfam" id="PF05157">
    <property type="entry name" value="MshEN"/>
    <property type="match status" value="1"/>
</dbReference>
<name>A0A1V4B1S8_9PAST</name>
<protein>
    <submittedName>
        <fullName evidence="5">Pilin/fimbriae biogenesis protein</fullName>
    </submittedName>
</protein>
<evidence type="ECO:0000313" key="7">
    <source>
        <dbReference type="Proteomes" id="UP000254329"/>
    </source>
</evidence>
<dbReference type="Proteomes" id="UP000254329">
    <property type="component" value="Unassembled WGS sequence"/>
</dbReference>
<reference evidence="7 8" key="1">
    <citation type="submission" date="2018-06" db="EMBL/GenBank/DDBJ databases">
        <authorList>
            <consortium name="Pathogen Informatics"/>
            <person name="Doyle S."/>
        </authorList>
    </citation>
    <scope>NUCLEOTIDE SEQUENCE [LARGE SCALE GENOMIC DNA]</scope>
    <source>
        <strain evidence="5 7">NCTC1659</strain>
        <strain evidence="6 8">NCTC8540</strain>
    </source>
</reference>
<dbReference type="Proteomes" id="UP000254496">
    <property type="component" value="Unassembled WGS sequence"/>
</dbReference>
<evidence type="ECO:0000256" key="2">
    <source>
        <dbReference type="ARBA" id="ARBA00022741"/>
    </source>
</evidence>
<evidence type="ECO:0000313" key="8">
    <source>
        <dbReference type="Proteomes" id="UP000254496"/>
    </source>
</evidence>
<dbReference type="Pfam" id="PF00437">
    <property type="entry name" value="T2SSE"/>
    <property type="match status" value="1"/>
</dbReference>
<dbReference type="EMBL" id="UGHF01000001">
    <property type="protein sequence ID" value="STO61030.1"/>
    <property type="molecule type" value="Genomic_DNA"/>
</dbReference>
<dbReference type="GO" id="GO:0005886">
    <property type="term" value="C:plasma membrane"/>
    <property type="evidence" value="ECO:0007669"/>
    <property type="project" value="TreeGrafter"/>
</dbReference>
<comment type="similarity">
    <text evidence="1">Belongs to the GSP E family.</text>
</comment>
<dbReference type="EMBL" id="UGHJ01000001">
    <property type="protein sequence ID" value="STO68096.1"/>
    <property type="molecule type" value="Genomic_DNA"/>
</dbReference>
<accession>A0A1V4B1S8</accession>
<evidence type="ECO:0000259" key="4">
    <source>
        <dbReference type="PROSITE" id="PS00662"/>
    </source>
</evidence>
<keyword evidence="7" id="KW-1185">Reference proteome</keyword>
<evidence type="ECO:0000313" key="5">
    <source>
        <dbReference type="EMBL" id="STO61030.1"/>
    </source>
</evidence>
<dbReference type="Gene3D" id="3.40.50.300">
    <property type="entry name" value="P-loop containing nucleotide triphosphate hydrolases"/>
    <property type="match status" value="1"/>
</dbReference>
<dbReference type="OrthoDB" id="9804785at2"/>
<proteinExistence type="inferred from homology"/>
<evidence type="ECO:0000256" key="3">
    <source>
        <dbReference type="ARBA" id="ARBA00022840"/>
    </source>
</evidence>
<dbReference type="PANTHER" id="PTHR30258">
    <property type="entry name" value="TYPE II SECRETION SYSTEM PROTEIN GSPE-RELATED"/>
    <property type="match status" value="1"/>
</dbReference>
<dbReference type="STRING" id="733.B0186_04430"/>
<dbReference type="RefSeq" id="WP_078218187.1">
    <property type="nucleotide sequence ID" value="NZ_MUXZ01000010.1"/>
</dbReference>
<feature type="domain" description="Bacterial type II secretion system protein E" evidence="4">
    <location>
        <begin position="330"/>
        <end position="344"/>
    </location>
</feature>
<dbReference type="InterPro" id="IPR027417">
    <property type="entry name" value="P-loop_NTPase"/>
</dbReference>
<gene>
    <name evidence="5" type="primary">pilB</name>
    <name evidence="5" type="ORF">NCTC1659_02335</name>
    <name evidence="6" type="ORF">NCTC8540_00582</name>
</gene>
<dbReference type="InterPro" id="IPR001482">
    <property type="entry name" value="T2SS/T4SS_dom"/>
</dbReference>
<dbReference type="PROSITE" id="PS00662">
    <property type="entry name" value="T2SP_E"/>
    <property type="match status" value="1"/>
</dbReference>
<dbReference type="InterPro" id="IPR007831">
    <property type="entry name" value="T2SS_GspE_N"/>
</dbReference>